<evidence type="ECO:0000313" key="6">
    <source>
        <dbReference type="Proteomes" id="UP001199363"/>
    </source>
</evidence>
<dbReference type="RefSeq" id="WP_227238608.1">
    <property type="nucleotide sequence ID" value="NZ_JAJCQG010000061.1"/>
</dbReference>
<keyword evidence="5" id="KW-0540">Nuclease</keyword>
<keyword evidence="3" id="KW-0238">DNA-binding</keyword>
<dbReference type="EMBL" id="JAJCQG010000061">
    <property type="protein sequence ID" value="MCB7282627.1"/>
    <property type="molecule type" value="Genomic_DNA"/>
</dbReference>
<dbReference type="GO" id="GO:0009307">
    <property type="term" value="P:DNA restriction-modification system"/>
    <property type="evidence" value="ECO:0007669"/>
    <property type="project" value="UniProtKB-KW"/>
</dbReference>
<protein>
    <submittedName>
        <fullName evidence="5">Restriction endonuclease subunit S</fullName>
        <ecNumber evidence="5">3.1.21.-</ecNumber>
    </submittedName>
</protein>
<evidence type="ECO:0000313" key="5">
    <source>
        <dbReference type="EMBL" id="MCB7282627.1"/>
    </source>
</evidence>
<dbReference type="Proteomes" id="UP001199363">
    <property type="component" value="Unassembled WGS sequence"/>
</dbReference>
<dbReference type="Gene3D" id="3.90.220.20">
    <property type="entry name" value="DNA methylase specificity domains"/>
    <property type="match status" value="2"/>
</dbReference>
<dbReference type="CDD" id="cd17255">
    <property type="entry name" value="RMtype1_S_Fco49512ORF2615P-TRD2-CR2_like"/>
    <property type="match status" value="1"/>
</dbReference>
<dbReference type="PANTHER" id="PTHR30408:SF13">
    <property type="entry name" value="TYPE I RESTRICTION ENZYME HINDI SPECIFICITY SUBUNIT"/>
    <property type="match status" value="1"/>
</dbReference>
<organism evidence="5 6">
    <name type="scientific">Phocaeicola vulgatus</name>
    <name type="common">Bacteroides vulgatus</name>
    <dbReference type="NCBI Taxonomy" id="821"/>
    <lineage>
        <taxon>Bacteria</taxon>
        <taxon>Pseudomonadati</taxon>
        <taxon>Bacteroidota</taxon>
        <taxon>Bacteroidia</taxon>
        <taxon>Bacteroidales</taxon>
        <taxon>Bacteroidaceae</taxon>
        <taxon>Phocaeicola</taxon>
    </lineage>
</organism>
<dbReference type="Gene3D" id="1.10.287.1120">
    <property type="entry name" value="Bipartite methylase S protein"/>
    <property type="match status" value="1"/>
</dbReference>
<comment type="caution">
    <text evidence="5">The sequence shown here is derived from an EMBL/GenBank/DDBJ whole genome shotgun (WGS) entry which is preliminary data.</text>
</comment>
<reference evidence="5" key="1">
    <citation type="submission" date="2021-10" db="EMBL/GenBank/DDBJ databases">
        <title>Collection of gut derived symbiotic bacterial strains cultured from healthy donors.</title>
        <authorList>
            <person name="Lin H."/>
            <person name="Littmann E."/>
            <person name="Kohout C."/>
            <person name="Pamer E.G."/>
        </authorList>
    </citation>
    <scope>NUCLEOTIDE SEQUENCE</scope>
    <source>
        <strain evidence="5">DFI.1.167</strain>
    </source>
</reference>
<keyword evidence="5" id="KW-0378">Hydrolase</keyword>
<dbReference type="InterPro" id="IPR052021">
    <property type="entry name" value="Type-I_RS_S_subunit"/>
</dbReference>
<feature type="domain" description="Type I restriction modification DNA specificity" evidence="4">
    <location>
        <begin position="22"/>
        <end position="211"/>
    </location>
</feature>
<dbReference type="InterPro" id="IPR000055">
    <property type="entry name" value="Restrct_endonuc_typeI_TRD"/>
</dbReference>
<dbReference type="GO" id="GO:0004519">
    <property type="term" value="F:endonuclease activity"/>
    <property type="evidence" value="ECO:0007669"/>
    <property type="project" value="UniProtKB-KW"/>
</dbReference>
<evidence type="ECO:0000256" key="2">
    <source>
        <dbReference type="ARBA" id="ARBA00022747"/>
    </source>
</evidence>
<keyword evidence="2" id="KW-0680">Restriction system</keyword>
<proteinExistence type="inferred from homology"/>
<name>A0AAW4V4T8_PHOVU</name>
<dbReference type="AlphaFoldDB" id="A0AAW4V4T8"/>
<feature type="domain" description="Type I restriction modification DNA specificity" evidence="4">
    <location>
        <begin position="226"/>
        <end position="383"/>
    </location>
</feature>
<dbReference type="GO" id="GO:0003677">
    <property type="term" value="F:DNA binding"/>
    <property type="evidence" value="ECO:0007669"/>
    <property type="project" value="UniProtKB-KW"/>
</dbReference>
<dbReference type="Pfam" id="PF01420">
    <property type="entry name" value="Methylase_S"/>
    <property type="match status" value="2"/>
</dbReference>
<gene>
    <name evidence="5" type="ORF">LI282_16485</name>
</gene>
<evidence type="ECO:0000256" key="3">
    <source>
        <dbReference type="ARBA" id="ARBA00023125"/>
    </source>
</evidence>
<dbReference type="PANTHER" id="PTHR30408">
    <property type="entry name" value="TYPE-1 RESTRICTION ENZYME ECOKI SPECIFICITY PROTEIN"/>
    <property type="match status" value="1"/>
</dbReference>
<dbReference type="EC" id="3.1.21.-" evidence="5"/>
<dbReference type="SUPFAM" id="SSF116734">
    <property type="entry name" value="DNA methylase specificity domain"/>
    <property type="match status" value="2"/>
</dbReference>
<dbReference type="GO" id="GO:0016787">
    <property type="term" value="F:hydrolase activity"/>
    <property type="evidence" value="ECO:0007669"/>
    <property type="project" value="UniProtKB-KW"/>
</dbReference>
<dbReference type="InterPro" id="IPR044946">
    <property type="entry name" value="Restrct_endonuc_typeI_TRD_sf"/>
</dbReference>
<accession>A0AAW4V4T8</accession>
<evidence type="ECO:0000256" key="1">
    <source>
        <dbReference type="ARBA" id="ARBA00010923"/>
    </source>
</evidence>
<keyword evidence="5" id="KW-0255">Endonuclease</keyword>
<evidence type="ECO:0000259" key="4">
    <source>
        <dbReference type="Pfam" id="PF01420"/>
    </source>
</evidence>
<comment type="similarity">
    <text evidence="1">Belongs to the type-I restriction system S methylase family.</text>
</comment>
<sequence>MTNNKDKKVLNVPNLRFPEFTEEWKKVRVSNLLDFYPTNSLSWEQLDYSNGQIKNLHYGLIHKGLPTMVDASSDLLPYIKEEIVPKSYTLFKEGDVSFADASEDTNDVAKAIEILNCNGQQIVSGLHTIHGRDNTDQTVIGYKGYAFASESFHKQIRRIAQGTKVFSVSVRNFDETYIGVPSKDEQAKIAKLLIAIDKRIATQNKIIEDLKKLKSAISLKMLHSDSWEQFRIKDIAIIGRGRVISSVEISQQKNPTYPVYSSQTSNEGIMGYLDDYMFEGEYISWTTDGANAGTVFYRNGKFNCTNVCGLLKLKKGFDTHFVSLVLAEATKKYVSVNLANPKLMNNTMGNIQIRLPKLEEQKRISIVFRRLHELLAIHNNLLTEYSKQKQYLLSQMFI</sequence>